<sequence length="61" mass="7239">MDTEQQLRTNFLYEQQLTNLELQGKRPATIDAYSRAVRRITHHFDKAPDKKNYLSIAYRAI</sequence>
<evidence type="ECO:0000313" key="2">
    <source>
        <dbReference type="Proteomes" id="UP000240987"/>
    </source>
</evidence>
<proteinExistence type="predicted"/>
<dbReference type="OrthoDB" id="9801717at2"/>
<reference evidence="1 2" key="1">
    <citation type="submission" date="2018-01" db="EMBL/GenBank/DDBJ databases">
        <title>Whole genome sequencing of Histamine producing bacteria.</title>
        <authorList>
            <person name="Butler K."/>
        </authorList>
    </citation>
    <scope>NUCLEOTIDE SEQUENCE [LARGE SCALE GENOMIC DNA]</scope>
    <source>
        <strain evidence="1 2">JCM 12947</strain>
    </source>
</reference>
<keyword evidence="2" id="KW-1185">Reference proteome</keyword>
<dbReference type="RefSeq" id="WP_107241833.1">
    <property type="nucleotide sequence ID" value="NZ_PYMJ01000004.1"/>
</dbReference>
<comment type="caution">
    <text evidence="1">The sequence shown here is derived from an EMBL/GenBank/DDBJ whole genome shotgun (WGS) entry which is preliminary data.</text>
</comment>
<dbReference type="EMBL" id="PYMJ01000004">
    <property type="protein sequence ID" value="PSU50220.1"/>
    <property type="molecule type" value="Genomic_DNA"/>
</dbReference>
<dbReference type="AlphaFoldDB" id="A0A2T3JMP2"/>
<name>A0A2T3JMP2_9GAMM</name>
<gene>
    <name evidence="1" type="ORF">C9J12_05675</name>
</gene>
<evidence type="ECO:0008006" key="3">
    <source>
        <dbReference type="Google" id="ProtNLM"/>
    </source>
</evidence>
<evidence type="ECO:0000313" key="1">
    <source>
        <dbReference type="EMBL" id="PSU50220.1"/>
    </source>
</evidence>
<organism evidence="1 2">
    <name type="scientific">Photobacterium frigidiphilum</name>
    <dbReference type="NCBI Taxonomy" id="264736"/>
    <lineage>
        <taxon>Bacteria</taxon>
        <taxon>Pseudomonadati</taxon>
        <taxon>Pseudomonadota</taxon>
        <taxon>Gammaproteobacteria</taxon>
        <taxon>Vibrionales</taxon>
        <taxon>Vibrionaceae</taxon>
        <taxon>Photobacterium</taxon>
    </lineage>
</organism>
<dbReference type="Proteomes" id="UP000240987">
    <property type="component" value="Unassembled WGS sequence"/>
</dbReference>
<protein>
    <recommendedName>
        <fullName evidence="3">Integrase</fullName>
    </recommendedName>
</protein>
<accession>A0A2T3JMP2</accession>